<gene>
    <name evidence="2" type="ORF">NUH22_07165</name>
</gene>
<sequence>MDSRPGITAKTESPASFVDPPEDTASLNELLAGAPSSGAGKYNHASSKSETKIEQQVCDRGKYASWVRRVQRMIPPPISVIDRNSALGSAITGVWHQARIKSSFLHLRQAMIKYPGMGSFAFQGQQLHS</sequence>
<organism evidence="2 3">
    <name type="scientific">Glutamicibacter halophytocola</name>
    <dbReference type="NCBI Taxonomy" id="1933880"/>
    <lineage>
        <taxon>Bacteria</taxon>
        <taxon>Bacillati</taxon>
        <taxon>Actinomycetota</taxon>
        <taxon>Actinomycetes</taxon>
        <taxon>Micrococcales</taxon>
        <taxon>Micrococcaceae</taxon>
        <taxon>Glutamicibacter</taxon>
    </lineage>
</organism>
<feature type="region of interest" description="Disordered" evidence="1">
    <location>
        <begin position="1"/>
        <end position="22"/>
    </location>
</feature>
<evidence type="ECO:0000313" key="3">
    <source>
        <dbReference type="Proteomes" id="UP001060018"/>
    </source>
</evidence>
<feature type="compositionally biased region" description="Basic and acidic residues" evidence="1">
    <location>
        <begin position="47"/>
        <end position="56"/>
    </location>
</feature>
<dbReference type="AlphaFoldDB" id="A0AA94XTV5"/>
<dbReference type="RefSeq" id="WP_257746227.1">
    <property type="nucleotide sequence ID" value="NZ_CP102487.1"/>
</dbReference>
<dbReference type="Proteomes" id="UP001060018">
    <property type="component" value="Chromosome"/>
</dbReference>
<accession>A0AA94XTV5</accession>
<protein>
    <submittedName>
        <fullName evidence="2">Uncharacterized protein</fullName>
    </submittedName>
</protein>
<dbReference type="EMBL" id="CP102487">
    <property type="protein sequence ID" value="UUX60381.1"/>
    <property type="molecule type" value="Genomic_DNA"/>
</dbReference>
<name>A0AA94XTV5_9MICC</name>
<proteinExistence type="predicted"/>
<reference evidence="2" key="1">
    <citation type="journal article" date="2022" name="Pest Manag. Sci.">
        <title>Glutamicibacter halophytocola-mediated host fitness of potato tuber moth on Solanaceae crops.</title>
        <authorList>
            <person name="Wang W."/>
            <person name="Xiao G."/>
            <person name="Du G."/>
            <person name="Chang L."/>
            <person name="Yang Y."/>
            <person name="Ye J."/>
            <person name="Chen B."/>
        </authorList>
    </citation>
    <scope>NUCLEOTIDE SEQUENCE</scope>
    <source>
        <strain evidence="2">S2</strain>
    </source>
</reference>
<feature type="region of interest" description="Disordered" evidence="1">
    <location>
        <begin position="36"/>
        <end position="56"/>
    </location>
</feature>
<evidence type="ECO:0000256" key="1">
    <source>
        <dbReference type="SAM" id="MobiDB-lite"/>
    </source>
</evidence>
<evidence type="ECO:0000313" key="2">
    <source>
        <dbReference type="EMBL" id="UUX60381.1"/>
    </source>
</evidence>